<evidence type="ECO:0000313" key="3">
    <source>
        <dbReference type="Proteomes" id="UP000298030"/>
    </source>
</evidence>
<organism evidence="2 3">
    <name type="scientific">Coprinellus micaceus</name>
    <name type="common">Glistening ink-cap mushroom</name>
    <name type="synonym">Coprinus micaceus</name>
    <dbReference type="NCBI Taxonomy" id="71717"/>
    <lineage>
        <taxon>Eukaryota</taxon>
        <taxon>Fungi</taxon>
        <taxon>Dikarya</taxon>
        <taxon>Basidiomycota</taxon>
        <taxon>Agaricomycotina</taxon>
        <taxon>Agaricomycetes</taxon>
        <taxon>Agaricomycetidae</taxon>
        <taxon>Agaricales</taxon>
        <taxon>Agaricineae</taxon>
        <taxon>Psathyrellaceae</taxon>
        <taxon>Coprinellus</taxon>
    </lineage>
</organism>
<accession>A0A4Y7TFU6</accession>
<name>A0A4Y7TFU6_COPMI</name>
<comment type="caution">
    <text evidence="2">The sequence shown here is derived from an EMBL/GenBank/DDBJ whole genome shotgun (WGS) entry which is preliminary data.</text>
</comment>
<gene>
    <name evidence="2" type="ORF">FA13DRAFT_1708825</name>
</gene>
<evidence type="ECO:0000313" key="2">
    <source>
        <dbReference type="EMBL" id="TEB32844.1"/>
    </source>
</evidence>
<keyword evidence="3" id="KW-1185">Reference proteome</keyword>
<evidence type="ECO:0000256" key="1">
    <source>
        <dbReference type="SAM" id="MobiDB-lite"/>
    </source>
</evidence>
<dbReference type="AlphaFoldDB" id="A0A4Y7TFU6"/>
<dbReference type="Proteomes" id="UP000298030">
    <property type="component" value="Unassembled WGS sequence"/>
</dbReference>
<sequence>MFGEDISGNLNAFSADPAYLRRKKLLSVGHVGFRTLKDMTDVMRPERTVMKQDLPSTTVASSMDSWTSSLYPTSHLQGATTPEGPVFVMMGRSVPGLFAVRKVRCGRGCKHATRMLSPEERATVRTKLEIAANLVRELQVTLGMDADPGTIVQAAQPRLPFPFTQKDADIEISDSTDQGSETESETEAESETGAKQPAVNPLKRKGKAPENRVFKRQALPLLLTARGSETDLTLASGEAMEYELRTLCQGALPGPITVSKCGWEREEGSVLALA</sequence>
<feature type="region of interest" description="Disordered" evidence="1">
    <location>
        <begin position="163"/>
        <end position="210"/>
    </location>
</feature>
<proteinExistence type="predicted"/>
<reference evidence="2 3" key="1">
    <citation type="journal article" date="2019" name="Nat. Ecol. Evol.">
        <title>Megaphylogeny resolves global patterns of mushroom evolution.</title>
        <authorList>
            <person name="Varga T."/>
            <person name="Krizsan K."/>
            <person name="Foldi C."/>
            <person name="Dima B."/>
            <person name="Sanchez-Garcia M."/>
            <person name="Sanchez-Ramirez S."/>
            <person name="Szollosi G.J."/>
            <person name="Szarkandi J.G."/>
            <person name="Papp V."/>
            <person name="Albert L."/>
            <person name="Andreopoulos W."/>
            <person name="Angelini C."/>
            <person name="Antonin V."/>
            <person name="Barry K.W."/>
            <person name="Bougher N.L."/>
            <person name="Buchanan P."/>
            <person name="Buyck B."/>
            <person name="Bense V."/>
            <person name="Catcheside P."/>
            <person name="Chovatia M."/>
            <person name="Cooper J."/>
            <person name="Damon W."/>
            <person name="Desjardin D."/>
            <person name="Finy P."/>
            <person name="Geml J."/>
            <person name="Haridas S."/>
            <person name="Hughes K."/>
            <person name="Justo A."/>
            <person name="Karasinski D."/>
            <person name="Kautmanova I."/>
            <person name="Kiss B."/>
            <person name="Kocsube S."/>
            <person name="Kotiranta H."/>
            <person name="LaButti K.M."/>
            <person name="Lechner B.E."/>
            <person name="Liimatainen K."/>
            <person name="Lipzen A."/>
            <person name="Lukacs Z."/>
            <person name="Mihaltcheva S."/>
            <person name="Morgado L.N."/>
            <person name="Niskanen T."/>
            <person name="Noordeloos M.E."/>
            <person name="Ohm R.A."/>
            <person name="Ortiz-Santana B."/>
            <person name="Ovrebo C."/>
            <person name="Racz N."/>
            <person name="Riley R."/>
            <person name="Savchenko A."/>
            <person name="Shiryaev A."/>
            <person name="Soop K."/>
            <person name="Spirin V."/>
            <person name="Szebenyi C."/>
            <person name="Tomsovsky M."/>
            <person name="Tulloss R.E."/>
            <person name="Uehling J."/>
            <person name="Grigoriev I.V."/>
            <person name="Vagvolgyi C."/>
            <person name="Papp T."/>
            <person name="Martin F.M."/>
            <person name="Miettinen O."/>
            <person name="Hibbett D.S."/>
            <person name="Nagy L.G."/>
        </authorList>
    </citation>
    <scope>NUCLEOTIDE SEQUENCE [LARGE SCALE GENOMIC DNA]</scope>
    <source>
        <strain evidence="2 3">FP101781</strain>
    </source>
</reference>
<protein>
    <submittedName>
        <fullName evidence="2">Uncharacterized protein</fullName>
    </submittedName>
</protein>
<feature type="compositionally biased region" description="Acidic residues" evidence="1">
    <location>
        <begin position="170"/>
        <end position="190"/>
    </location>
</feature>
<dbReference type="EMBL" id="QPFP01000014">
    <property type="protein sequence ID" value="TEB32844.1"/>
    <property type="molecule type" value="Genomic_DNA"/>
</dbReference>